<keyword evidence="1" id="KW-0812">Transmembrane</keyword>
<feature type="transmembrane region" description="Helical" evidence="1">
    <location>
        <begin position="46"/>
        <end position="66"/>
    </location>
</feature>
<evidence type="ECO:0000259" key="2">
    <source>
        <dbReference type="PROSITE" id="PS50994"/>
    </source>
</evidence>
<dbReference type="OMA" id="HHRFISD"/>
<feature type="domain" description="Integrase catalytic" evidence="2">
    <location>
        <begin position="143"/>
        <end position="324"/>
    </location>
</feature>
<proteinExistence type="predicted"/>
<dbReference type="InterPro" id="IPR001584">
    <property type="entry name" value="Integrase_cat-core"/>
</dbReference>
<evidence type="ECO:0000313" key="3">
    <source>
        <dbReference type="Ensembl" id="ENSSGRP00000035206.1"/>
    </source>
</evidence>
<sequence length="362" mass="41481">MDVEVQPEVLGSLLNISQHIQNLCESDCTTMGRPSYLLLISTPYNLLSFHISVYICVVWLIMGLFYSHRVSDLFSTLEDAELDALVEDVLKRHPNAGYKMMVGHIGAQGFRVQSKAESMRRVDPQGVLMRSLQLNPLRRRKYTVPAPNSLWHIDGNHKLIRWRIVVHGGIDGFSRLIVYLNAATNNKAATVLTSFLEGVNLYGVPSRVRSDKGGENIDVAHFMVSTRGENRNSHITGKSVHNQRIERLWRDVYAGVLDLFYTIFTNLENDGLLNPDDEVHLYALQRCFLPHVQKHLQYFQDGWNHHKLRTEGNQSPIQLWLSHQLQDPIQVFISELKLDGRLKILDRRVGVEILDRLEIMPS</sequence>
<dbReference type="Proteomes" id="UP000472262">
    <property type="component" value="Unassembled WGS sequence"/>
</dbReference>
<dbReference type="GO" id="GO:0003676">
    <property type="term" value="F:nucleic acid binding"/>
    <property type="evidence" value="ECO:0007669"/>
    <property type="project" value="InterPro"/>
</dbReference>
<dbReference type="InParanoid" id="A0A672M9M8"/>
<dbReference type="Ensembl" id="ENSSGRT00000037793.1">
    <property type="protein sequence ID" value="ENSSGRP00000035206.1"/>
    <property type="gene ID" value="ENSSGRG00000019514.1"/>
</dbReference>
<dbReference type="PROSITE" id="PS50994">
    <property type="entry name" value="INTEGRASE"/>
    <property type="match status" value="1"/>
</dbReference>
<dbReference type="AlphaFoldDB" id="A0A672M9M8"/>
<name>A0A672M9M8_SINGR</name>
<keyword evidence="1" id="KW-1133">Transmembrane helix</keyword>
<evidence type="ECO:0000313" key="4">
    <source>
        <dbReference type="Proteomes" id="UP000472262"/>
    </source>
</evidence>
<accession>A0A672M9M8</accession>
<protein>
    <recommendedName>
        <fullName evidence="2">Integrase catalytic domain-containing protein</fullName>
    </recommendedName>
</protein>
<dbReference type="InterPro" id="IPR012337">
    <property type="entry name" value="RNaseH-like_sf"/>
</dbReference>
<keyword evidence="1" id="KW-0472">Membrane</keyword>
<keyword evidence="4" id="KW-1185">Reference proteome</keyword>
<dbReference type="SUPFAM" id="SSF53098">
    <property type="entry name" value="Ribonuclease H-like"/>
    <property type="match status" value="1"/>
</dbReference>
<dbReference type="InterPro" id="IPR036397">
    <property type="entry name" value="RNaseH_sf"/>
</dbReference>
<organism evidence="3 4">
    <name type="scientific">Sinocyclocheilus grahami</name>
    <name type="common">Dianchi golden-line fish</name>
    <name type="synonym">Barbus grahami</name>
    <dbReference type="NCBI Taxonomy" id="75366"/>
    <lineage>
        <taxon>Eukaryota</taxon>
        <taxon>Metazoa</taxon>
        <taxon>Chordata</taxon>
        <taxon>Craniata</taxon>
        <taxon>Vertebrata</taxon>
        <taxon>Euteleostomi</taxon>
        <taxon>Actinopterygii</taxon>
        <taxon>Neopterygii</taxon>
        <taxon>Teleostei</taxon>
        <taxon>Ostariophysi</taxon>
        <taxon>Cypriniformes</taxon>
        <taxon>Cyprinidae</taxon>
        <taxon>Cyprininae</taxon>
        <taxon>Sinocyclocheilus</taxon>
    </lineage>
</organism>
<dbReference type="Pfam" id="PF24764">
    <property type="entry name" value="rva_4"/>
    <property type="match status" value="1"/>
</dbReference>
<reference evidence="3" key="2">
    <citation type="submission" date="2025-09" db="UniProtKB">
        <authorList>
            <consortium name="Ensembl"/>
        </authorList>
    </citation>
    <scope>IDENTIFICATION</scope>
</reference>
<dbReference type="GO" id="GO:0015074">
    <property type="term" value="P:DNA integration"/>
    <property type="evidence" value="ECO:0007669"/>
    <property type="project" value="InterPro"/>
</dbReference>
<dbReference type="Gene3D" id="3.30.420.10">
    <property type="entry name" value="Ribonuclease H-like superfamily/Ribonuclease H"/>
    <property type="match status" value="1"/>
</dbReference>
<dbReference type="PANTHER" id="PTHR46791:SF4">
    <property type="match status" value="1"/>
</dbReference>
<evidence type="ECO:0000256" key="1">
    <source>
        <dbReference type="SAM" id="Phobius"/>
    </source>
</evidence>
<reference evidence="3" key="1">
    <citation type="submission" date="2025-08" db="UniProtKB">
        <authorList>
            <consortium name="Ensembl"/>
        </authorList>
    </citation>
    <scope>IDENTIFICATION</scope>
</reference>
<dbReference type="PANTHER" id="PTHR46791">
    <property type="entry name" value="EXPRESSED PROTEIN"/>
    <property type="match status" value="1"/>
</dbReference>
<dbReference type="InterPro" id="IPR058913">
    <property type="entry name" value="Integrase_dom_put"/>
</dbReference>